<dbReference type="SUPFAM" id="SSF50630">
    <property type="entry name" value="Acid proteases"/>
    <property type="match status" value="1"/>
</dbReference>
<dbReference type="InterPro" id="IPR021109">
    <property type="entry name" value="Peptidase_aspartic_dom_sf"/>
</dbReference>
<dbReference type="AlphaFoldDB" id="A0ABD1JLM9"/>
<dbReference type="Proteomes" id="UP001591681">
    <property type="component" value="Unassembled WGS sequence"/>
</dbReference>
<gene>
    <name evidence="1" type="ORF">ACEWY4_016874</name>
</gene>
<keyword evidence="2" id="KW-1185">Reference proteome</keyword>
<dbReference type="PANTHER" id="PTHR37984:SF13">
    <property type="entry name" value="RIBONUCLEASE H"/>
    <property type="match status" value="1"/>
</dbReference>
<proteinExistence type="predicted"/>
<name>A0ABD1JLM9_9TELE</name>
<protein>
    <recommendedName>
        <fullName evidence="3">Polyprotein</fullName>
    </recommendedName>
</protein>
<organism evidence="1 2">
    <name type="scientific">Coilia grayii</name>
    <name type="common">Gray's grenadier anchovy</name>
    <dbReference type="NCBI Taxonomy" id="363190"/>
    <lineage>
        <taxon>Eukaryota</taxon>
        <taxon>Metazoa</taxon>
        <taxon>Chordata</taxon>
        <taxon>Craniata</taxon>
        <taxon>Vertebrata</taxon>
        <taxon>Euteleostomi</taxon>
        <taxon>Actinopterygii</taxon>
        <taxon>Neopterygii</taxon>
        <taxon>Teleostei</taxon>
        <taxon>Clupei</taxon>
        <taxon>Clupeiformes</taxon>
        <taxon>Clupeoidei</taxon>
        <taxon>Engraulidae</taxon>
        <taxon>Coilinae</taxon>
        <taxon>Coilia</taxon>
    </lineage>
</organism>
<evidence type="ECO:0000313" key="2">
    <source>
        <dbReference type="Proteomes" id="UP001591681"/>
    </source>
</evidence>
<dbReference type="InterPro" id="IPR050951">
    <property type="entry name" value="Retrovirus_Pol_polyprotein"/>
</dbReference>
<dbReference type="EMBL" id="JBHFQA010000014">
    <property type="protein sequence ID" value="KAL2088046.1"/>
    <property type="molecule type" value="Genomic_DNA"/>
</dbReference>
<evidence type="ECO:0008006" key="3">
    <source>
        <dbReference type="Google" id="ProtNLM"/>
    </source>
</evidence>
<dbReference type="Gene3D" id="3.30.70.270">
    <property type="match status" value="1"/>
</dbReference>
<comment type="caution">
    <text evidence="1">The sequence shown here is derived from an EMBL/GenBank/DDBJ whole genome shotgun (WGS) entry which is preliminary data.</text>
</comment>
<dbReference type="InterPro" id="IPR043502">
    <property type="entry name" value="DNA/RNA_pol_sf"/>
</dbReference>
<evidence type="ECO:0000313" key="1">
    <source>
        <dbReference type="EMBL" id="KAL2088046.1"/>
    </source>
</evidence>
<sequence length="535" mass="59999">MSHSSDESSASNASSVSTVQVIERRHIMAGIIEHMEPFDKSCDQWTLYIELFEHYFLANDIQAAKNVSVLLSVVVPKTYGLLRSLVAPGKPGAKTYEQIVTVLQTHFSLQQAAGQLHEFYTAHRQNQGEGQTVAQYVAVLKRLSEHCEFRDYLEDALRDRFVCGLKTKELTFQKAVEHAVLAETAAWDVQQLSSFLKVNAVFSQSEKCRCCEKANHTDDDCWYKDCECHQCGRKGNESEGMKSDSDSDLGLYAMSQKVKYSHVSVMPSVNGKKIEMEFDSGAAVPLIPWEMFKRKLRKCPLQPTEIMLKTYTGEPLAPEGVIKMQVELNKQRAVLPLYVVKVDAPPLFGREWLRAIKLNWRDLKTVQAIEPKQTDSLETVLKRHSAVFSYKLGIMKGVKARLTLRPKSVPKFCPPRNVPYALQPRVETELKCLTEVGVISPVAHSDWATPVVPVNKKDGTVRLCGDCKVTLNPALCIKKYPIPCIEDLFASLAGGQRFSKLNLSNAYLQMEVEESSKKLLTISMRNEGAGMTSGE</sequence>
<accession>A0ABD1JLM9</accession>
<dbReference type="PANTHER" id="PTHR37984">
    <property type="entry name" value="PROTEIN CBG26694"/>
    <property type="match status" value="1"/>
</dbReference>
<dbReference type="Gene3D" id="2.40.70.10">
    <property type="entry name" value="Acid Proteases"/>
    <property type="match status" value="1"/>
</dbReference>
<reference evidence="1 2" key="1">
    <citation type="submission" date="2024-09" db="EMBL/GenBank/DDBJ databases">
        <title>A chromosome-level genome assembly of Gray's grenadier anchovy, Coilia grayii.</title>
        <authorList>
            <person name="Fu Z."/>
        </authorList>
    </citation>
    <scope>NUCLEOTIDE SEQUENCE [LARGE SCALE GENOMIC DNA]</scope>
    <source>
        <strain evidence="1">G4</strain>
        <tissue evidence="1">Muscle</tissue>
    </source>
</reference>
<dbReference type="InterPro" id="IPR043128">
    <property type="entry name" value="Rev_trsase/Diguanyl_cyclase"/>
</dbReference>
<dbReference type="Gene3D" id="3.10.10.10">
    <property type="entry name" value="HIV Type 1 Reverse Transcriptase, subunit A, domain 1"/>
    <property type="match status" value="1"/>
</dbReference>
<dbReference type="SUPFAM" id="SSF56672">
    <property type="entry name" value="DNA/RNA polymerases"/>
    <property type="match status" value="1"/>
</dbReference>